<organism evidence="1 2">
    <name type="scientific">Bacillus pumilus</name>
    <name type="common">Bacillus mesentericus</name>
    <dbReference type="NCBI Taxonomy" id="1408"/>
    <lineage>
        <taxon>Bacteria</taxon>
        <taxon>Bacillati</taxon>
        <taxon>Bacillota</taxon>
        <taxon>Bacilli</taxon>
        <taxon>Bacillales</taxon>
        <taxon>Bacillaceae</taxon>
        <taxon>Bacillus</taxon>
    </lineage>
</organism>
<reference evidence="1 2" key="1">
    <citation type="submission" date="2017-06" db="EMBL/GenBank/DDBJ databases">
        <title>Draft Genome Sequence of Bacillus sp Strain 36R Isolated from saline sediment at Atanasia, Sonora, Mexico.</title>
        <authorList>
            <person name="Sanchez Diaz R."/>
            <person name="Quiroz Macias M.E."/>
            <person name="Ibarra Gamez J.C."/>
            <person name="Enciso Ibarra J."/>
            <person name="Gomez Gil B."/>
            <person name="Galaviz Silva L."/>
        </authorList>
    </citation>
    <scope>NUCLEOTIDE SEQUENCE [LARGE SCALE GENOMIC DNA]</scope>
    <source>
        <strain evidence="1 2">36R_ATNSAL</strain>
    </source>
</reference>
<dbReference type="Proteomes" id="UP000228754">
    <property type="component" value="Unassembled WGS sequence"/>
</dbReference>
<evidence type="ECO:0000313" key="1">
    <source>
        <dbReference type="EMBL" id="PCK18304.1"/>
    </source>
</evidence>
<dbReference type="AlphaFoldDB" id="A0A2A5ILM1"/>
<comment type="caution">
    <text evidence="1">The sequence shown here is derived from an EMBL/GenBank/DDBJ whole genome shotgun (WGS) entry which is preliminary data.</text>
</comment>
<dbReference type="OrthoDB" id="2943675at2"/>
<accession>A0A2A5ILM1</accession>
<evidence type="ECO:0000313" key="2">
    <source>
        <dbReference type="Proteomes" id="UP000228754"/>
    </source>
</evidence>
<gene>
    <name evidence="1" type="ORF">CEY02_19075</name>
</gene>
<dbReference type="EMBL" id="NKHG01000119">
    <property type="protein sequence ID" value="PCK18304.1"/>
    <property type="molecule type" value="Genomic_DNA"/>
</dbReference>
<name>A0A2A5ILM1_BACPU</name>
<proteinExistence type="predicted"/>
<protein>
    <submittedName>
        <fullName evidence="1">Uncharacterized protein</fullName>
    </submittedName>
</protein>
<sequence>MKGYKCKFCGLKNDHLEMKCYSKPTGKFNKNGSEKMARKYVHLKCDEEYKKNEAFKEKELKELDELFTYLKKLHRIDTLDGRMMEKIQDLRNGTVVFNKKKIKRYKEGVPFRDILYTYEVNETYINEIVSNMVFAAKWNEFSYVFAIVINNINDSIGVASNKETVMNRREAVIDNNLVDQTSYSTDEPAKYNNNKKDVLDISEFL</sequence>